<dbReference type="InterPro" id="IPR016156">
    <property type="entry name" value="FAD/NAD-linked_Rdtase_dimer_sf"/>
</dbReference>
<feature type="domain" description="FAD/NAD(P)-binding" evidence="6">
    <location>
        <begin position="5"/>
        <end position="321"/>
    </location>
</feature>
<dbReference type="SUPFAM" id="SSF55424">
    <property type="entry name" value="FAD/NAD-linked reductases, dimerisation (C-terminal) domain"/>
    <property type="match status" value="1"/>
</dbReference>
<protein>
    <submittedName>
        <fullName evidence="7">Dihydrolipoyl dehydrogenase family protein</fullName>
        <ecNumber evidence="7">1.-.-.-</ecNumber>
    </submittedName>
</protein>
<evidence type="ECO:0000259" key="5">
    <source>
        <dbReference type="Pfam" id="PF02852"/>
    </source>
</evidence>
<comment type="cofactor">
    <cofactor evidence="1">
        <name>FAD</name>
        <dbReference type="ChEBI" id="CHEBI:57692"/>
    </cofactor>
</comment>
<dbReference type="InterPro" id="IPR023753">
    <property type="entry name" value="FAD/NAD-binding_dom"/>
</dbReference>
<dbReference type="InterPro" id="IPR001100">
    <property type="entry name" value="Pyr_nuc-diS_OxRdtase"/>
</dbReference>
<dbReference type="InterPro" id="IPR036188">
    <property type="entry name" value="FAD/NAD-bd_sf"/>
</dbReference>
<evidence type="ECO:0000256" key="4">
    <source>
        <dbReference type="ARBA" id="ARBA00022827"/>
    </source>
</evidence>
<evidence type="ECO:0000256" key="2">
    <source>
        <dbReference type="ARBA" id="ARBA00007532"/>
    </source>
</evidence>
<dbReference type="Gene3D" id="3.50.50.60">
    <property type="entry name" value="FAD/NAD(P)-binding domain"/>
    <property type="match status" value="2"/>
</dbReference>
<dbReference type="PANTHER" id="PTHR43014">
    <property type="entry name" value="MERCURIC REDUCTASE"/>
    <property type="match status" value="1"/>
</dbReference>
<evidence type="ECO:0000313" key="7">
    <source>
        <dbReference type="EMBL" id="MFD1549457.1"/>
    </source>
</evidence>
<dbReference type="PRINTS" id="PR00411">
    <property type="entry name" value="PNDRDTASEI"/>
</dbReference>
<name>A0ABW4H4I5_9LACO</name>
<gene>
    <name evidence="7" type="ORF">ACFQ5T_07080</name>
</gene>
<organism evidence="7 8">
    <name type="scientific">Levilactobacillus fuyuanensis</name>
    <dbReference type="NCBI Taxonomy" id="2486022"/>
    <lineage>
        <taxon>Bacteria</taxon>
        <taxon>Bacillati</taxon>
        <taxon>Bacillota</taxon>
        <taxon>Bacilli</taxon>
        <taxon>Lactobacillales</taxon>
        <taxon>Lactobacillaceae</taxon>
        <taxon>Levilactobacillus</taxon>
    </lineage>
</organism>
<keyword evidence="8" id="KW-1185">Reference proteome</keyword>
<comment type="caution">
    <text evidence="7">The sequence shown here is derived from an EMBL/GenBank/DDBJ whole genome shotgun (WGS) entry which is preliminary data.</text>
</comment>
<keyword evidence="3" id="KW-0285">Flavoprotein</keyword>
<dbReference type="PRINTS" id="PR00368">
    <property type="entry name" value="FADPNR"/>
</dbReference>
<accession>A0ABW4H4I5</accession>
<dbReference type="SUPFAM" id="SSF51905">
    <property type="entry name" value="FAD/NAD(P)-binding domain"/>
    <property type="match status" value="1"/>
</dbReference>
<dbReference type="PANTHER" id="PTHR43014:SF5">
    <property type="entry name" value="GLUTATHIONE REDUCTASE (NADPH)"/>
    <property type="match status" value="1"/>
</dbReference>
<dbReference type="EMBL" id="JBHTOM010000008">
    <property type="protein sequence ID" value="MFD1549457.1"/>
    <property type="molecule type" value="Genomic_DNA"/>
</dbReference>
<dbReference type="GO" id="GO:0016491">
    <property type="term" value="F:oxidoreductase activity"/>
    <property type="evidence" value="ECO:0007669"/>
    <property type="project" value="UniProtKB-KW"/>
</dbReference>
<dbReference type="Pfam" id="PF07992">
    <property type="entry name" value="Pyr_redox_2"/>
    <property type="match status" value="1"/>
</dbReference>
<dbReference type="Proteomes" id="UP001597195">
    <property type="component" value="Unassembled WGS sequence"/>
</dbReference>
<dbReference type="PIRSF" id="PIRSF000350">
    <property type="entry name" value="Mercury_reductase_MerA"/>
    <property type="match status" value="1"/>
</dbReference>
<dbReference type="Gene3D" id="3.30.390.30">
    <property type="match status" value="1"/>
</dbReference>
<keyword evidence="4" id="KW-0274">FAD</keyword>
<evidence type="ECO:0000313" key="8">
    <source>
        <dbReference type="Proteomes" id="UP001597195"/>
    </source>
</evidence>
<keyword evidence="7" id="KW-0560">Oxidoreductase</keyword>
<proteinExistence type="inferred from homology"/>
<feature type="domain" description="Pyridine nucleotide-disulphide oxidoreductase dimerisation" evidence="5">
    <location>
        <begin position="338"/>
        <end position="442"/>
    </location>
</feature>
<dbReference type="InterPro" id="IPR004099">
    <property type="entry name" value="Pyr_nucl-diS_OxRdtase_dimer"/>
</dbReference>
<evidence type="ECO:0000256" key="3">
    <source>
        <dbReference type="ARBA" id="ARBA00022630"/>
    </source>
</evidence>
<sequence>MTKQFDYIVIGSGPAAFGLTTALKEQQSTKTALIIDNDRFGGTCPNYGCEPKIFLEGAVRNVLIGQQLQGRGIQQAAKIDWAALMAAKQATFAPYPDNAQSAMTTDYVQTLQGTATFADTKTVLVNGQAYQADKIVIATGLKANHLPIQGQEYTHSSNDVLDLAELPKRVTFIGSGYVGMELATVLSAAGAQVEVIEHSPHALGAFYPDHAAIVVKQMTQRGIRFHFGQSVNAVRQMATGFTVETAEGQHYDSDYVIDSSGRVPNIDRLALDVAGVATDRHGILVDDHLQTNVAGIYAAGDVISKDPAVAPQLTPVAQFEGEYLAAGAQAPIAYPVMATGSFTFPQIAQVGMPVAQAVGNSDYRIKRLALSPDFAYAGTNDEDAELVGIFDQQNRLVGASEVSQTATDDINQLAGVIGSGQTVADWRQQQLYIFPTLASKIKYFLA</sequence>
<dbReference type="EC" id="1.-.-.-" evidence="7"/>
<evidence type="ECO:0000256" key="1">
    <source>
        <dbReference type="ARBA" id="ARBA00001974"/>
    </source>
</evidence>
<comment type="similarity">
    <text evidence="2">Belongs to the class-I pyridine nucleotide-disulfide oxidoreductase family.</text>
</comment>
<evidence type="ECO:0000259" key="6">
    <source>
        <dbReference type="Pfam" id="PF07992"/>
    </source>
</evidence>
<dbReference type="Pfam" id="PF02852">
    <property type="entry name" value="Pyr_redox_dim"/>
    <property type="match status" value="1"/>
</dbReference>
<dbReference type="RefSeq" id="WP_125701044.1">
    <property type="nucleotide sequence ID" value="NZ_JBHTOM010000008.1"/>
</dbReference>
<reference evidence="8" key="1">
    <citation type="journal article" date="2019" name="Int. J. Syst. Evol. Microbiol.">
        <title>The Global Catalogue of Microorganisms (GCM) 10K type strain sequencing project: providing services to taxonomists for standard genome sequencing and annotation.</title>
        <authorList>
            <consortium name="The Broad Institute Genomics Platform"/>
            <consortium name="The Broad Institute Genome Sequencing Center for Infectious Disease"/>
            <person name="Wu L."/>
            <person name="Ma J."/>
        </authorList>
    </citation>
    <scope>NUCLEOTIDE SEQUENCE [LARGE SCALE GENOMIC DNA]</scope>
    <source>
        <strain evidence="8">CCM 8906</strain>
    </source>
</reference>